<gene>
    <name evidence="2" type="ORF">NECAME_19063</name>
    <name evidence="1" type="ORF">NECAME_19082</name>
</gene>
<proteinExistence type="predicted"/>
<evidence type="ECO:0000313" key="2">
    <source>
        <dbReference type="EMBL" id="ETN71999.1"/>
    </source>
</evidence>
<protein>
    <submittedName>
        <fullName evidence="1">Uncharacterized protein</fullName>
    </submittedName>
</protein>
<evidence type="ECO:0000313" key="1">
    <source>
        <dbReference type="EMBL" id="ETN71961.1"/>
    </source>
</evidence>
<reference evidence="1" key="1">
    <citation type="submission" date="2013-04" db="EMBL/GenBank/DDBJ databases">
        <title>Draft genome of the hookworm Necator americanus.</title>
        <authorList>
            <person name="Mitreva M."/>
        </authorList>
    </citation>
    <scope>NUCLEOTIDE SEQUENCE</scope>
</reference>
<evidence type="ECO:0000313" key="3">
    <source>
        <dbReference type="Proteomes" id="UP000053676"/>
    </source>
</evidence>
<dbReference type="Proteomes" id="UP000053676">
    <property type="component" value="Unassembled WGS sequence"/>
</dbReference>
<reference evidence="3" key="2">
    <citation type="journal article" date="2014" name="Nat. Genet.">
        <title>Genome of the human hookworm Necator americanus.</title>
        <authorList>
            <person name="Tang Y.T."/>
            <person name="Gao X."/>
            <person name="Rosa B.A."/>
            <person name="Abubucker S."/>
            <person name="Hallsworth-Pepin K."/>
            <person name="Martin J."/>
            <person name="Tyagi R."/>
            <person name="Heizer E."/>
            <person name="Zhang X."/>
            <person name="Bhonagiri-Palsikar V."/>
            <person name="Minx P."/>
            <person name="Warren W.C."/>
            <person name="Wang Q."/>
            <person name="Zhan B."/>
            <person name="Hotez P.J."/>
            <person name="Sternberg P.W."/>
            <person name="Dougall A."/>
            <person name="Gaze S.T."/>
            <person name="Mulvenna J."/>
            <person name="Sotillo J."/>
            <person name="Ranganathan S."/>
            <person name="Rabelo E.M."/>
            <person name="Wilson R.K."/>
            <person name="Felgner P.L."/>
            <person name="Bethony J."/>
            <person name="Hawdon J.M."/>
            <person name="Gasser R.B."/>
            <person name="Loukas A."/>
            <person name="Mitreva M."/>
        </authorList>
    </citation>
    <scope>NUCLEOTIDE SEQUENCE [LARGE SCALE GENOMIC DNA]</scope>
</reference>
<accession>W2SSY2</accession>
<organism evidence="1 3">
    <name type="scientific">Necator americanus</name>
    <name type="common">Human hookworm</name>
    <dbReference type="NCBI Taxonomy" id="51031"/>
    <lineage>
        <taxon>Eukaryota</taxon>
        <taxon>Metazoa</taxon>
        <taxon>Ecdysozoa</taxon>
        <taxon>Nematoda</taxon>
        <taxon>Chromadorea</taxon>
        <taxon>Rhabditida</taxon>
        <taxon>Rhabditina</taxon>
        <taxon>Rhabditomorpha</taxon>
        <taxon>Strongyloidea</taxon>
        <taxon>Ancylostomatidae</taxon>
        <taxon>Bunostominae</taxon>
        <taxon>Necator</taxon>
    </lineage>
</organism>
<name>W2SSY2_NECAM</name>
<dbReference type="EMBL" id="KI666152">
    <property type="protein sequence ID" value="ETN71961.1"/>
    <property type="molecule type" value="Genomic_DNA"/>
</dbReference>
<dbReference type="EMBL" id="KI665980">
    <property type="protein sequence ID" value="ETN71999.1"/>
    <property type="molecule type" value="Genomic_DNA"/>
</dbReference>
<dbReference type="KEGG" id="nai:NECAME_19082"/>
<keyword evidence="3" id="KW-1185">Reference proteome</keyword>
<sequence>MWYRYKQNLLLYPMIAYHGLMLKERILNVAGTNTNPVSDH</sequence>
<dbReference type="KEGG" id="nai:NECAME_19063"/>
<dbReference type="AlphaFoldDB" id="W2SSY2"/>